<dbReference type="Gene3D" id="3.90.320.10">
    <property type="match status" value="1"/>
</dbReference>
<keyword evidence="9" id="KW-0234">DNA repair</keyword>
<dbReference type="InterPro" id="IPR038726">
    <property type="entry name" value="PDDEXK_AddAB-type"/>
</dbReference>
<dbReference type="Pfam" id="PF13361">
    <property type="entry name" value="UvrD_C"/>
    <property type="match status" value="2"/>
</dbReference>
<dbReference type="PROSITE" id="PS51198">
    <property type="entry name" value="UVRD_HELICASE_ATP_BIND"/>
    <property type="match status" value="1"/>
</dbReference>
<comment type="catalytic activity">
    <reaction evidence="11">
        <text>Couples ATP hydrolysis with the unwinding of duplex DNA by translocating in the 3'-5' direction.</text>
        <dbReference type="EC" id="5.6.2.4"/>
    </reaction>
</comment>
<keyword evidence="2 15" id="KW-0547">Nucleotide-binding</keyword>
<dbReference type="InterPro" id="IPR014016">
    <property type="entry name" value="UvrD-like_ATP-bd"/>
</dbReference>
<evidence type="ECO:0000256" key="3">
    <source>
        <dbReference type="ARBA" id="ARBA00022763"/>
    </source>
</evidence>
<dbReference type="Proteomes" id="UP000004671">
    <property type="component" value="Chromosome"/>
</dbReference>
<dbReference type="Gene3D" id="1.10.486.10">
    <property type="entry name" value="PCRA, domain 4"/>
    <property type="match status" value="1"/>
</dbReference>
<dbReference type="PROSITE" id="PS51217">
    <property type="entry name" value="UVRD_HELICASE_CTER"/>
    <property type="match status" value="1"/>
</dbReference>
<dbReference type="InterPro" id="IPR011604">
    <property type="entry name" value="PDDEXK-like_dom_sf"/>
</dbReference>
<dbReference type="STRING" id="880073.Cabys_3750"/>
<dbReference type="InterPro" id="IPR000212">
    <property type="entry name" value="DNA_helicase_UvrD/REP"/>
</dbReference>
<dbReference type="GO" id="GO:0003677">
    <property type="term" value="F:DNA binding"/>
    <property type="evidence" value="ECO:0007669"/>
    <property type="project" value="UniProtKB-KW"/>
</dbReference>
<dbReference type="KEGG" id="caby:Cabys_3750"/>
<reference evidence="19 20" key="1">
    <citation type="submission" date="2011-09" db="EMBL/GenBank/DDBJ databases">
        <title>The permanent draft genome of Caldithrix abyssi DSM 13497.</title>
        <authorList>
            <consortium name="US DOE Joint Genome Institute (JGI-PGF)"/>
            <person name="Lucas S."/>
            <person name="Han J."/>
            <person name="Lapidus A."/>
            <person name="Bruce D."/>
            <person name="Goodwin L."/>
            <person name="Pitluck S."/>
            <person name="Peters L."/>
            <person name="Kyrpides N."/>
            <person name="Mavromatis K."/>
            <person name="Ivanova N."/>
            <person name="Mikhailova N."/>
            <person name="Chertkov O."/>
            <person name="Detter J.C."/>
            <person name="Tapia R."/>
            <person name="Han C."/>
            <person name="Land M."/>
            <person name="Hauser L."/>
            <person name="Markowitz V."/>
            <person name="Cheng J.-F."/>
            <person name="Hugenholtz P."/>
            <person name="Woyke T."/>
            <person name="Wu D."/>
            <person name="Spring S."/>
            <person name="Brambilla E."/>
            <person name="Klenk H.-P."/>
            <person name="Eisen J.A."/>
        </authorList>
    </citation>
    <scope>NUCLEOTIDE SEQUENCE [LARGE SCALE GENOMIC DNA]</scope>
    <source>
        <strain evidence="19 20">DSM 13497</strain>
    </source>
</reference>
<feature type="binding site" evidence="15">
    <location>
        <begin position="21"/>
        <end position="28"/>
    </location>
    <ligand>
        <name>ATP</name>
        <dbReference type="ChEBI" id="CHEBI:30616"/>
    </ligand>
</feature>
<dbReference type="RefSeq" id="WP_006928063.1">
    <property type="nucleotide sequence ID" value="NZ_CM001402.1"/>
</dbReference>
<dbReference type="GO" id="GO:0000725">
    <property type="term" value="P:recombinational repair"/>
    <property type="evidence" value="ECO:0007669"/>
    <property type="project" value="TreeGrafter"/>
</dbReference>
<name>H1XNY9_CALAY</name>
<feature type="domain" description="UvrD-like helicase C-terminal" evidence="17">
    <location>
        <begin position="477"/>
        <end position="783"/>
    </location>
</feature>
<dbReference type="GO" id="GO:0004527">
    <property type="term" value="F:exonuclease activity"/>
    <property type="evidence" value="ECO:0007669"/>
    <property type="project" value="UniProtKB-KW"/>
</dbReference>
<evidence type="ECO:0000256" key="12">
    <source>
        <dbReference type="ARBA" id="ARBA00034808"/>
    </source>
</evidence>
<evidence type="ECO:0000256" key="1">
    <source>
        <dbReference type="ARBA" id="ARBA00022722"/>
    </source>
</evidence>
<organism evidence="19 20">
    <name type="scientific">Caldithrix abyssi DSM 13497</name>
    <dbReference type="NCBI Taxonomy" id="880073"/>
    <lineage>
        <taxon>Bacteria</taxon>
        <taxon>Pseudomonadati</taxon>
        <taxon>Calditrichota</taxon>
        <taxon>Calditrichia</taxon>
        <taxon>Calditrichales</taxon>
        <taxon>Calditrichaceae</taxon>
        <taxon>Caldithrix</taxon>
    </lineage>
</organism>
<dbReference type="InterPro" id="IPR027417">
    <property type="entry name" value="P-loop_NTPase"/>
</dbReference>
<evidence type="ECO:0000256" key="7">
    <source>
        <dbReference type="ARBA" id="ARBA00022840"/>
    </source>
</evidence>
<keyword evidence="1" id="KW-0540">Nuclease</keyword>
<evidence type="ECO:0000313" key="19">
    <source>
        <dbReference type="EMBL" id="EHO40981.1"/>
    </source>
</evidence>
<sequence>MQLTEEQKRALDFSRNISVTAGAGAGKTRLLVERFMEIAVKKYHGRPRLARKILAITFTNKAAGEMRERIARAVEEHLKNAEDPAAYQHLLGIRDQLNSVAISTIHSFCARVLREYPIEAGLPPDFSELDEMQTNMLMNRAIDQLFEQVNGEQDAEKRAAYFELFQHFDPQKVKVLLRRALLQPFEMAHIVRRFEQFADEQAYFDFVSELWLNAIRQLWPQQALRQVMTLAGHLSDRLLPGASNNAVKKHQHMVSLKTLVAKPELELEDFRKIIAALEAFTASSGKAYGSLRQFGGKKSWVAGSEEAILQLSEHSAHLLELKQNFDPGPPPQQADRRYYHLFKIILEMYRAAREFFEQLKTEIPGVDFEDLLIKTLRLLQNNEQIREELVRRYEFIMVDEFQDTNALQWQIIELLATEDGALQPHKIFVVGDPKQSIYGFRNADIRIFKTVKEKLALAAGVKNAPEYPGNVVLKNSFRFLPRLNAFINDLFADLLQPQAHNMYEVEFEPLVAQRTAMEKGRLELALLREEDGLNEEEYMAQTIDRLVRQEKVTCHERQGDEEVERPLTFGDIAILLRSRNALLAVEQSLRRWNIPFKTVKGVGFWQKQEIYDFYHLLHFLAAPSNDFYLVALLRSRLFLVPDHVLFLLNQQPGENYWQKLSGELDGPFDEGHRQKLLDIRALLRRWIEVRDAIPLGELLRMVLDDLKYRTLISAQINGEQLLANIEKFIDHVLRFNKSGMNGLLELIRQVELLIEEDSKEGEPQLNLDDRETVKVMTIHAAKGLQFPVVFVPYLNAKNVDNVRQAVFMEPEIGIAMPFRSDGPYQSKDFCLLNLLKAEKQKRELAEAKRIFYVAATRSSEHLFLSARIKNDAIQRTSVLEWLNEFFSRRGVDLLDRQTELFEAGDYRLHLVYGYEPQNREGEEIKGLFEGLEHLKGELQKPLDVDEKRLQLYRPLQERPGPIIFSATRLMTYVQDAQNYYQRYHLGFFESDYQLFADNIYQMDDSLVKGKIFHRFLDLLAENERDDDALLDRIFFEFEVFDGEKRAELEGEILALKEKIFQSSIGLQILQAAEARNELTVMMHLGQDFFTGTLDRIIKNKQGLWQVVDYKTNRISAAQVRELARQYEWQMKGYALLLSKLYPQQEHFPVALYFVHPDQLHEICYTSAEIEKIYAEFASLIEEIKTKYPVRG</sequence>
<keyword evidence="8" id="KW-0238">DNA-binding</keyword>
<evidence type="ECO:0000256" key="14">
    <source>
        <dbReference type="ARBA" id="ARBA00048988"/>
    </source>
</evidence>
<protein>
    <recommendedName>
        <fullName evidence="12">DNA 3'-5' helicase</fullName>
        <ecNumber evidence="12">5.6.2.4</ecNumber>
    </recommendedName>
    <alternativeName>
        <fullName evidence="13">DNA 3'-5' helicase II</fullName>
    </alternativeName>
</protein>
<dbReference type="PaxDb" id="880073-Calab_1358"/>
<keyword evidence="3" id="KW-0227">DNA damage</keyword>
<evidence type="ECO:0000256" key="10">
    <source>
        <dbReference type="ARBA" id="ARBA00023235"/>
    </source>
</evidence>
<keyword evidence="20" id="KW-1185">Reference proteome</keyword>
<dbReference type="Proteomes" id="UP000183868">
    <property type="component" value="Chromosome"/>
</dbReference>
<dbReference type="InterPro" id="IPR011335">
    <property type="entry name" value="Restrct_endonuc-II-like"/>
</dbReference>
<dbReference type="AlphaFoldDB" id="H1XNY9"/>
<dbReference type="Pfam" id="PF00580">
    <property type="entry name" value="UvrD-helicase"/>
    <property type="match status" value="1"/>
</dbReference>
<dbReference type="GO" id="GO:0005524">
    <property type="term" value="F:ATP binding"/>
    <property type="evidence" value="ECO:0007669"/>
    <property type="project" value="UniProtKB-UniRule"/>
</dbReference>
<gene>
    <name evidence="18" type="ORF">Cabys_3750</name>
    <name evidence="19" type="ORF">Calab_1358</name>
</gene>
<dbReference type="EMBL" id="CP018099">
    <property type="protein sequence ID" value="APF20495.1"/>
    <property type="molecule type" value="Genomic_DNA"/>
</dbReference>
<evidence type="ECO:0000256" key="13">
    <source>
        <dbReference type="ARBA" id="ARBA00034923"/>
    </source>
</evidence>
<evidence type="ECO:0000256" key="11">
    <source>
        <dbReference type="ARBA" id="ARBA00034617"/>
    </source>
</evidence>
<evidence type="ECO:0000313" key="21">
    <source>
        <dbReference type="Proteomes" id="UP000183868"/>
    </source>
</evidence>
<keyword evidence="7 15" id="KW-0067">ATP-binding</keyword>
<evidence type="ECO:0000259" key="17">
    <source>
        <dbReference type="PROSITE" id="PS51217"/>
    </source>
</evidence>
<evidence type="ECO:0000313" key="20">
    <source>
        <dbReference type="Proteomes" id="UP000004671"/>
    </source>
</evidence>
<dbReference type="InterPro" id="IPR014017">
    <property type="entry name" value="DNA_helicase_UvrD-like_C"/>
</dbReference>
<comment type="catalytic activity">
    <reaction evidence="14">
        <text>ATP + H2O = ADP + phosphate + H(+)</text>
        <dbReference type="Rhea" id="RHEA:13065"/>
        <dbReference type="ChEBI" id="CHEBI:15377"/>
        <dbReference type="ChEBI" id="CHEBI:15378"/>
        <dbReference type="ChEBI" id="CHEBI:30616"/>
        <dbReference type="ChEBI" id="CHEBI:43474"/>
        <dbReference type="ChEBI" id="CHEBI:456216"/>
        <dbReference type="EC" id="5.6.2.4"/>
    </reaction>
</comment>
<dbReference type="CDD" id="cd17932">
    <property type="entry name" value="DEXQc_UvrD"/>
    <property type="match status" value="1"/>
</dbReference>
<dbReference type="Pfam" id="PF12705">
    <property type="entry name" value="PDDEXK_1"/>
    <property type="match status" value="1"/>
</dbReference>
<evidence type="ECO:0000313" key="18">
    <source>
        <dbReference type="EMBL" id="APF20495.1"/>
    </source>
</evidence>
<evidence type="ECO:0000256" key="6">
    <source>
        <dbReference type="ARBA" id="ARBA00022839"/>
    </source>
</evidence>
<dbReference type="PANTHER" id="PTHR11070">
    <property type="entry name" value="UVRD / RECB / PCRA DNA HELICASE FAMILY MEMBER"/>
    <property type="match status" value="1"/>
</dbReference>
<keyword evidence="5 15" id="KW-0347">Helicase</keyword>
<dbReference type="GO" id="GO:0043138">
    <property type="term" value="F:3'-5' DNA helicase activity"/>
    <property type="evidence" value="ECO:0007669"/>
    <property type="project" value="UniProtKB-EC"/>
</dbReference>
<dbReference type="eggNOG" id="COG1074">
    <property type="taxonomic scope" value="Bacteria"/>
</dbReference>
<dbReference type="HOGENOM" id="CLU_001114_1_1_0"/>
<keyword evidence="6" id="KW-0269">Exonuclease</keyword>
<reference evidence="18 21" key="2">
    <citation type="submission" date="2016-11" db="EMBL/GenBank/DDBJ databases">
        <title>Genomic analysis of Caldithrix abyssi and proposal of a novel bacterial phylum Caldithrichaeota.</title>
        <authorList>
            <person name="Kublanov I."/>
            <person name="Sigalova O."/>
            <person name="Gavrilov S."/>
            <person name="Lebedinsky A."/>
            <person name="Ivanova N."/>
            <person name="Daum C."/>
            <person name="Reddy T."/>
            <person name="Klenk H.P."/>
            <person name="Goker M."/>
            <person name="Reva O."/>
            <person name="Miroshnichenko M."/>
            <person name="Kyprides N."/>
            <person name="Woyke T."/>
            <person name="Gelfand M."/>
        </authorList>
    </citation>
    <scope>NUCLEOTIDE SEQUENCE [LARGE SCALE GENOMIC DNA]</scope>
    <source>
        <strain evidence="18 21">LF13</strain>
    </source>
</reference>
<dbReference type="OrthoDB" id="9810135at2"/>
<evidence type="ECO:0000256" key="8">
    <source>
        <dbReference type="ARBA" id="ARBA00023125"/>
    </source>
</evidence>
<accession>H1XNY9</accession>
<evidence type="ECO:0000256" key="9">
    <source>
        <dbReference type="ARBA" id="ARBA00023204"/>
    </source>
</evidence>
<dbReference type="EC" id="5.6.2.4" evidence="12"/>
<dbReference type="SUPFAM" id="SSF52540">
    <property type="entry name" value="P-loop containing nucleoside triphosphate hydrolases"/>
    <property type="match status" value="1"/>
</dbReference>
<proteinExistence type="predicted"/>
<dbReference type="PANTHER" id="PTHR11070:SF2">
    <property type="entry name" value="ATP-DEPENDENT DNA HELICASE SRS2"/>
    <property type="match status" value="1"/>
</dbReference>
<feature type="domain" description="UvrD-like helicase ATP-binding" evidence="16">
    <location>
        <begin position="1"/>
        <end position="480"/>
    </location>
</feature>
<dbReference type="EMBL" id="CM001402">
    <property type="protein sequence ID" value="EHO40981.1"/>
    <property type="molecule type" value="Genomic_DNA"/>
</dbReference>
<keyword evidence="4 15" id="KW-0378">Hydrolase</keyword>
<dbReference type="InParanoid" id="H1XNY9"/>
<keyword evidence="10" id="KW-0413">Isomerase</keyword>
<dbReference type="SUPFAM" id="SSF52980">
    <property type="entry name" value="Restriction endonuclease-like"/>
    <property type="match status" value="1"/>
</dbReference>
<evidence type="ECO:0000259" key="16">
    <source>
        <dbReference type="PROSITE" id="PS51198"/>
    </source>
</evidence>
<dbReference type="Gene3D" id="3.40.50.300">
    <property type="entry name" value="P-loop containing nucleotide triphosphate hydrolases"/>
    <property type="match status" value="4"/>
</dbReference>
<evidence type="ECO:0000256" key="4">
    <source>
        <dbReference type="ARBA" id="ARBA00022801"/>
    </source>
</evidence>
<evidence type="ECO:0000256" key="5">
    <source>
        <dbReference type="ARBA" id="ARBA00022806"/>
    </source>
</evidence>
<evidence type="ECO:0000256" key="15">
    <source>
        <dbReference type="PROSITE-ProRule" id="PRU00560"/>
    </source>
</evidence>
<evidence type="ECO:0000256" key="2">
    <source>
        <dbReference type="ARBA" id="ARBA00022741"/>
    </source>
</evidence>